<accession>A0A644WX98</accession>
<dbReference type="Gene3D" id="3.40.50.720">
    <property type="entry name" value="NAD(P)-binding Rossmann-like Domain"/>
    <property type="match status" value="1"/>
</dbReference>
<keyword evidence="2" id="KW-0560">Oxidoreductase</keyword>
<name>A0A644WX98_9ZZZZ</name>
<dbReference type="InterPro" id="IPR005913">
    <property type="entry name" value="dTDP_dehydrorham_reduct"/>
</dbReference>
<reference evidence="2" key="1">
    <citation type="submission" date="2019-08" db="EMBL/GenBank/DDBJ databases">
        <authorList>
            <person name="Kucharzyk K."/>
            <person name="Murdoch R.W."/>
            <person name="Higgins S."/>
            <person name="Loffler F."/>
        </authorList>
    </citation>
    <scope>NUCLEOTIDE SEQUENCE</scope>
</reference>
<dbReference type="CDD" id="cd05254">
    <property type="entry name" value="dTDP_HR_like_SDR_e"/>
    <property type="match status" value="1"/>
</dbReference>
<dbReference type="Pfam" id="PF04321">
    <property type="entry name" value="RmlD_sub_bind"/>
    <property type="match status" value="1"/>
</dbReference>
<sequence>MQTVLVTGSKGQLGNEVQVLASSYSQFEFIFTDVEELDICDRKAVENYFAKRKIDVLLNCAAYAAVDKAEEDVELCYRINEKAVGILGEIAAEYGTRVVHVSTDYVFDGTSYRPYTEDMPVCPATVYGKSKLAGEQLLMDACPAAVIVRTSWLYSSFGNNFVKTMMRLGKERGTLNVIFDQVGTPTYAADLADTLLQIISADKFVPGIYHYSNEGVCSWYDFTISIHKMAGINCRVLPIESKDYPAKTPRPHYSVLNKNKIKSNYNIQISHWEDGLRRCMDILTEK</sequence>
<dbReference type="AlphaFoldDB" id="A0A644WX98"/>
<dbReference type="GO" id="GO:0005829">
    <property type="term" value="C:cytosol"/>
    <property type="evidence" value="ECO:0007669"/>
    <property type="project" value="TreeGrafter"/>
</dbReference>
<organism evidence="2">
    <name type="scientific">bioreactor metagenome</name>
    <dbReference type="NCBI Taxonomy" id="1076179"/>
    <lineage>
        <taxon>unclassified sequences</taxon>
        <taxon>metagenomes</taxon>
        <taxon>ecological metagenomes</taxon>
    </lineage>
</organism>
<dbReference type="PANTHER" id="PTHR10491:SF4">
    <property type="entry name" value="METHIONINE ADENOSYLTRANSFERASE 2 SUBUNIT BETA"/>
    <property type="match status" value="1"/>
</dbReference>
<dbReference type="NCBIfam" id="TIGR01214">
    <property type="entry name" value="rmlD"/>
    <property type="match status" value="1"/>
</dbReference>
<gene>
    <name evidence="2" type="primary">rmlD_12</name>
    <name evidence="2" type="ORF">SDC9_54420</name>
</gene>
<feature type="domain" description="RmlD-like substrate binding" evidence="1">
    <location>
        <begin position="3"/>
        <end position="283"/>
    </location>
</feature>
<evidence type="ECO:0000313" key="2">
    <source>
        <dbReference type="EMBL" id="MPM08108.1"/>
    </source>
</evidence>
<comment type="caution">
    <text evidence="2">The sequence shown here is derived from an EMBL/GenBank/DDBJ whole genome shotgun (WGS) entry which is preliminary data.</text>
</comment>
<dbReference type="InterPro" id="IPR036291">
    <property type="entry name" value="NAD(P)-bd_dom_sf"/>
</dbReference>
<dbReference type="EC" id="1.1.1.133" evidence="2"/>
<dbReference type="Gene3D" id="3.90.25.10">
    <property type="entry name" value="UDP-galactose 4-epimerase, domain 1"/>
    <property type="match status" value="1"/>
</dbReference>
<dbReference type="SUPFAM" id="SSF51735">
    <property type="entry name" value="NAD(P)-binding Rossmann-fold domains"/>
    <property type="match status" value="1"/>
</dbReference>
<dbReference type="EMBL" id="VSSQ01001412">
    <property type="protein sequence ID" value="MPM08108.1"/>
    <property type="molecule type" value="Genomic_DNA"/>
</dbReference>
<dbReference type="GO" id="GO:0008831">
    <property type="term" value="F:dTDP-4-dehydrorhamnose reductase activity"/>
    <property type="evidence" value="ECO:0007669"/>
    <property type="project" value="UniProtKB-EC"/>
</dbReference>
<dbReference type="PANTHER" id="PTHR10491">
    <property type="entry name" value="DTDP-4-DEHYDRORHAMNOSE REDUCTASE"/>
    <property type="match status" value="1"/>
</dbReference>
<proteinExistence type="predicted"/>
<dbReference type="InterPro" id="IPR029903">
    <property type="entry name" value="RmlD-like-bd"/>
</dbReference>
<protein>
    <submittedName>
        <fullName evidence="2">dTDP-4-dehydrorhamnose reductase</fullName>
        <ecNumber evidence="2">1.1.1.133</ecNumber>
    </submittedName>
</protein>
<evidence type="ECO:0000259" key="1">
    <source>
        <dbReference type="Pfam" id="PF04321"/>
    </source>
</evidence>
<dbReference type="GO" id="GO:0019305">
    <property type="term" value="P:dTDP-rhamnose biosynthetic process"/>
    <property type="evidence" value="ECO:0007669"/>
    <property type="project" value="TreeGrafter"/>
</dbReference>